<evidence type="ECO:0000259" key="8">
    <source>
        <dbReference type="Pfam" id="PF03600"/>
    </source>
</evidence>
<feature type="transmembrane region" description="Helical" evidence="7">
    <location>
        <begin position="350"/>
        <end position="369"/>
    </location>
</feature>
<protein>
    <submittedName>
        <fullName evidence="9">Na+/H+ antiporter NhaD/arsenite permease-like protein</fullName>
    </submittedName>
</protein>
<dbReference type="Pfam" id="PF03600">
    <property type="entry name" value="CitMHS"/>
    <property type="match status" value="1"/>
</dbReference>
<evidence type="ECO:0000256" key="2">
    <source>
        <dbReference type="ARBA" id="ARBA00022448"/>
    </source>
</evidence>
<evidence type="ECO:0000313" key="9">
    <source>
        <dbReference type="EMBL" id="TCL48369.1"/>
    </source>
</evidence>
<proteinExistence type="predicted"/>
<evidence type="ECO:0000256" key="1">
    <source>
        <dbReference type="ARBA" id="ARBA00004651"/>
    </source>
</evidence>
<keyword evidence="4 7" id="KW-0812">Transmembrane</keyword>
<feature type="transmembrane region" description="Helical" evidence="7">
    <location>
        <begin position="319"/>
        <end position="338"/>
    </location>
</feature>
<evidence type="ECO:0000256" key="3">
    <source>
        <dbReference type="ARBA" id="ARBA00022475"/>
    </source>
</evidence>
<dbReference type="InterPro" id="IPR004680">
    <property type="entry name" value="Cit_transptr-like_dom"/>
</dbReference>
<feature type="transmembrane region" description="Helical" evidence="7">
    <location>
        <begin position="160"/>
        <end position="183"/>
    </location>
</feature>
<dbReference type="Proteomes" id="UP000295184">
    <property type="component" value="Unassembled WGS sequence"/>
</dbReference>
<reference evidence="9 10" key="1">
    <citation type="submission" date="2019-03" db="EMBL/GenBank/DDBJ databases">
        <title>Genomic Encyclopedia of Type Strains, Phase IV (KMG-IV): sequencing the most valuable type-strain genomes for metagenomic binning, comparative biology and taxonomic classification.</title>
        <authorList>
            <person name="Goeker M."/>
        </authorList>
    </citation>
    <scope>NUCLEOTIDE SEQUENCE [LARGE SCALE GENOMIC DNA]</scope>
    <source>
        <strain evidence="9 10">DSM 100451</strain>
    </source>
</reference>
<comment type="caution">
    <text evidence="9">The sequence shown here is derived from an EMBL/GenBank/DDBJ whole genome shotgun (WGS) entry which is preliminary data.</text>
</comment>
<dbReference type="STRING" id="1650663.GCA_001486665_00016"/>
<gene>
    <name evidence="9" type="ORF">EDD77_1587</name>
</gene>
<evidence type="ECO:0000256" key="6">
    <source>
        <dbReference type="ARBA" id="ARBA00023136"/>
    </source>
</evidence>
<evidence type="ECO:0000256" key="5">
    <source>
        <dbReference type="ARBA" id="ARBA00022989"/>
    </source>
</evidence>
<sequence>MKKAMQWLKGEPVLVISAVLALASCLVVLPDKEYLGYVDGRVLALLYCLMAVVAGMEQAGAFRRMAAALVKRSGSGKGLCLVLVMLCFFSSMLVTNDVALITFVPFAVLVLAASGQGGLLPWVVSLQTVAANLGSMLTPVGNPQNLYLYSRYGFSAGEFFALTVPATLASLVVLVVLCLLTPARRVTLTAQNEEGPMTARQHAQLILCGVLFCVCLASVFHLLPWPALLAVVIVALAVFDKKLVLGADFALLVTFVCFFVFAGNLARIPALQNFLASVMQGREMLVGAAASQVISNVPAAVLLSGFTENGAGLLMGVDLGGLGTPIASLASLISLKIYSKAPGANTGRYLAVFSALNFGLLAVLLALAGCGIL</sequence>
<keyword evidence="3" id="KW-1003">Cell membrane</keyword>
<feature type="transmembrane region" description="Helical" evidence="7">
    <location>
        <begin position="204"/>
        <end position="237"/>
    </location>
</feature>
<feature type="domain" description="Citrate transporter-like" evidence="8">
    <location>
        <begin position="18"/>
        <end position="303"/>
    </location>
</feature>
<dbReference type="GO" id="GO:0005886">
    <property type="term" value="C:plasma membrane"/>
    <property type="evidence" value="ECO:0007669"/>
    <property type="project" value="UniProtKB-SubCell"/>
</dbReference>
<dbReference type="PANTHER" id="PTHR43302:SF5">
    <property type="entry name" value="TRANSPORTER ARSB-RELATED"/>
    <property type="match status" value="1"/>
</dbReference>
<comment type="subcellular location">
    <subcellularLocation>
        <location evidence="1">Cell membrane</location>
        <topology evidence="1">Multi-pass membrane protein</topology>
    </subcellularLocation>
</comment>
<dbReference type="EMBL" id="SLUM01000058">
    <property type="protein sequence ID" value="TCL48369.1"/>
    <property type="molecule type" value="Genomic_DNA"/>
</dbReference>
<dbReference type="GeneID" id="97379929"/>
<feature type="transmembrane region" description="Helical" evidence="7">
    <location>
        <begin position="284"/>
        <end position="307"/>
    </location>
</feature>
<dbReference type="GO" id="GO:0055085">
    <property type="term" value="P:transmembrane transport"/>
    <property type="evidence" value="ECO:0007669"/>
    <property type="project" value="InterPro"/>
</dbReference>
<feature type="transmembrane region" description="Helical" evidence="7">
    <location>
        <begin position="243"/>
        <end position="263"/>
    </location>
</feature>
<keyword evidence="5 7" id="KW-1133">Transmembrane helix</keyword>
<evidence type="ECO:0000256" key="7">
    <source>
        <dbReference type="SAM" id="Phobius"/>
    </source>
</evidence>
<accession>A0A4R1QGF9</accession>
<feature type="transmembrane region" description="Helical" evidence="7">
    <location>
        <begin position="42"/>
        <end position="62"/>
    </location>
</feature>
<dbReference type="RefSeq" id="WP_242868281.1">
    <property type="nucleotide sequence ID" value="NZ_CABKVM010000007.1"/>
</dbReference>
<evidence type="ECO:0000313" key="10">
    <source>
        <dbReference type="Proteomes" id="UP000295184"/>
    </source>
</evidence>
<feature type="transmembrane region" description="Helical" evidence="7">
    <location>
        <begin position="12"/>
        <end position="30"/>
    </location>
</feature>
<dbReference type="PANTHER" id="PTHR43302">
    <property type="entry name" value="TRANSPORTER ARSB-RELATED"/>
    <property type="match status" value="1"/>
</dbReference>
<feature type="transmembrane region" description="Helical" evidence="7">
    <location>
        <begin position="74"/>
        <end position="92"/>
    </location>
</feature>
<evidence type="ECO:0000256" key="4">
    <source>
        <dbReference type="ARBA" id="ARBA00022692"/>
    </source>
</evidence>
<organism evidence="9 10">
    <name type="scientific">Allofournierella massiliensis</name>
    <dbReference type="NCBI Taxonomy" id="1650663"/>
    <lineage>
        <taxon>Bacteria</taxon>
        <taxon>Bacillati</taxon>
        <taxon>Bacillota</taxon>
        <taxon>Clostridia</taxon>
        <taxon>Eubacteriales</taxon>
        <taxon>Oscillospiraceae</taxon>
        <taxon>Allofournierella</taxon>
    </lineage>
</organism>
<name>A0A4R1QGF9_9FIRM</name>
<keyword evidence="2" id="KW-0813">Transport</keyword>
<dbReference type="AlphaFoldDB" id="A0A4R1QGF9"/>
<dbReference type="PROSITE" id="PS51257">
    <property type="entry name" value="PROKAR_LIPOPROTEIN"/>
    <property type="match status" value="1"/>
</dbReference>
<keyword evidence="6 7" id="KW-0472">Membrane</keyword>